<gene>
    <name evidence="2" type="ordered locus">RER_08520</name>
</gene>
<dbReference type="Proteomes" id="UP000002204">
    <property type="component" value="Chromosome"/>
</dbReference>
<organism evidence="2 3">
    <name type="scientific">Rhodococcus erythropolis (strain PR4 / NBRC 100887)</name>
    <dbReference type="NCBI Taxonomy" id="234621"/>
    <lineage>
        <taxon>Bacteria</taxon>
        <taxon>Bacillati</taxon>
        <taxon>Actinomycetota</taxon>
        <taxon>Actinomycetes</taxon>
        <taxon>Mycobacteriales</taxon>
        <taxon>Nocardiaceae</taxon>
        <taxon>Rhodococcus</taxon>
        <taxon>Rhodococcus erythropolis group</taxon>
    </lineage>
</organism>
<sequence length="170" mass="18655">MLLAYFSRSGENYYYGDRTELEIGNTEVLVGMIRSRLSCDVHKIEPADPYPFDYEETVERNRNEQRDDVRPIIANQLSSFGTHSIVLLASPVWNSSAPMIMHTFVESLDLAGVTIYPITTHAVSGLSGVPSVYEELCPDAIIGAGFTARGEAVAEAGGALDDWLRQVGLV</sequence>
<evidence type="ECO:0000313" key="3">
    <source>
        <dbReference type="Proteomes" id="UP000002204"/>
    </source>
</evidence>
<protein>
    <recommendedName>
        <fullName evidence="1">Flavodoxin-like domain-containing protein</fullName>
    </recommendedName>
</protein>
<dbReference type="EMBL" id="AP008957">
    <property type="protein sequence ID" value="BAH31560.1"/>
    <property type="molecule type" value="Genomic_DNA"/>
</dbReference>
<dbReference type="PANTHER" id="PTHR39201:SF1">
    <property type="entry name" value="FLAVODOXIN-LIKE DOMAIN-CONTAINING PROTEIN"/>
    <property type="match status" value="1"/>
</dbReference>
<dbReference type="HOGENOM" id="CLU_068890_0_0_11"/>
<dbReference type="InterPro" id="IPR029039">
    <property type="entry name" value="Flavoprotein-like_sf"/>
</dbReference>
<dbReference type="GO" id="GO:0010181">
    <property type="term" value="F:FMN binding"/>
    <property type="evidence" value="ECO:0007669"/>
    <property type="project" value="InterPro"/>
</dbReference>
<dbReference type="eggNOG" id="COG0716">
    <property type="taxonomic scope" value="Bacteria"/>
</dbReference>
<dbReference type="AlphaFoldDB" id="C0ZQ82"/>
<evidence type="ECO:0000313" key="2">
    <source>
        <dbReference type="EMBL" id="BAH31560.1"/>
    </source>
</evidence>
<name>C0ZQ82_RHOE4</name>
<dbReference type="InterPro" id="IPR008254">
    <property type="entry name" value="Flavodoxin/NO_synth"/>
</dbReference>
<dbReference type="KEGG" id="rer:RER_08520"/>
<dbReference type="Gene3D" id="3.40.50.360">
    <property type="match status" value="1"/>
</dbReference>
<dbReference type="PANTHER" id="PTHR39201">
    <property type="entry name" value="EXPORTED PROTEIN-RELATED"/>
    <property type="match status" value="1"/>
</dbReference>
<reference evidence="3" key="1">
    <citation type="submission" date="2005-03" db="EMBL/GenBank/DDBJ databases">
        <title>Comparison of the complete genome sequences of Rhodococcus erythropolis PR4 and Rhodococcus opacus B4.</title>
        <authorList>
            <person name="Takarada H."/>
            <person name="Sekine M."/>
            <person name="Hosoyama A."/>
            <person name="Yamada R."/>
            <person name="Fujisawa T."/>
            <person name="Omata S."/>
            <person name="Shimizu A."/>
            <person name="Tsukatani N."/>
            <person name="Tanikawa S."/>
            <person name="Fujita N."/>
            <person name="Harayama S."/>
        </authorList>
    </citation>
    <scope>NUCLEOTIDE SEQUENCE [LARGE SCALE GENOMIC DNA]</scope>
    <source>
        <strain evidence="3">PR4 / NBRC 100887</strain>
    </source>
</reference>
<feature type="domain" description="Flavodoxin-like" evidence="1">
    <location>
        <begin position="36"/>
        <end position="150"/>
    </location>
</feature>
<reference evidence="2 3" key="2">
    <citation type="journal article" date="2006" name="Environ. Microbiol.">
        <title>Sequence analysis of three plasmids harboured in Rhodococcus erythropolis strain PR4.</title>
        <authorList>
            <person name="Sekine M."/>
            <person name="Tanikawa S."/>
            <person name="Omata S."/>
            <person name="Saito M."/>
            <person name="Fujisawa T."/>
            <person name="Tsukatani N."/>
            <person name="Tajima T."/>
            <person name="Sekigawa T."/>
            <person name="Kosugi H."/>
            <person name="Matsuo Y."/>
            <person name="Nishiko R."/>
            <person name="Imamura K."/>
            <person name="Ito M."/>
            <person name="Narita H."/>
            <person name="Tago S."/>
            <person name="Fujita N."/>
            <person name="Harayama S."/>
        </authorList>
    </citation>
    <scope>NUCLEOTIDE SEQUENCE [LARGE SCALE GENOMIC DNA]</scope>
    <source>
        <strain evidence="3">PR4 / NBRC 100887</strain>
    </source>
</reference>
<proteinExistence type="predicted"/>
<dbReference type="SUPFAM" id="SSF52218">
    <property type="entry name" value="Flavoproteins"/>
    <property type="match status" value="1"/>
</dbReference>
<accession>C0ZQ82</accession>
<evidence type="ECO:0000259" key="1">
    <source>
        <dbReference type="Pfam" id="PF12682"/>
    </source>
</evidence>
<dbReference type="Pfam" id="PF12682">
    <property type="entry name" value="Flavodoxin_4"/>
    <property type="match status" value="1"/>
</dbReference>